<proteinExistence type="inferred from homology"/>
<dbReference type="CDD" id="cd21136">
    <property type="entry name" value="amidinotransferase_AGAT-like"/>
    <property type="match status" value="1"/>
</dbReference>
<dbReference type="InterPro" id="IPR033195">
    <property type="entry name" value="AmidinoTrfase"/>
</dbReference>
<keyword evidence="2 4" id="KW-0808">Transferase</keyword>
<comment type="similarity">
    <text evidence="1">Belongs to the amidinotransferase family.</text>
</comment>
<dbReference type="SUPFAM" id="SSF55909">
    <property type="entry name" value="Pentein"/>
    <property type="match status" value="1"/>
</dbReference>
<dbReference type="AlphaFoldDB" id="A0A450TDP6"/>
<organism evidence="4">
    <name type="scientific">Candidatus Kentrum sp. FW</name>
    <dbReference type="NCBI Taxonomy" id="2126338"/>
    <lineage>
        <taxon>Bacteria</taxon>
        <taxon>Pseudomonadati</taxon>
        <taxon>Pseudomonadota</taxon>
        <taxon>Gammaproteobacteria</taxon>
        <taxon>Candidatus Kentrum</taxon>
    </lineage>
</organism>
<dbReference type="PANTHER" id="PTHR10488:SF1">
    <property type="entry name" value="GLYCINE AMIDINOTRANSFERASE, MITOCHONDRIAL"/>
    <property type="match status" value="1"/>
</dbReference>
<reference evidence="4" key="1">
    <citation type="submission" date="2019-02" db="EMBL/GenBank/DDBJ databases">
        <authorList>
            <person name="Gruber-Vodicka R. H."/>
            <person name="Seah K. B. B."/>
        </authorList>
    </citation>
    <scope>NUCLEOTIDE SEQUENCE</scope>
    <source>
        <strain evidence="5">BECK_BZ106</strain>
        <strain evidence="4">BECK_BZ15</strain>
    </source>
</reference>
<protein>
    <submittedName>
        <fullName evidence="4">Glycine amidinotransferase</fullName>
    </submittedName>
</protein>
<evidence type="ECO:0000313" key="5">
    <source>
        <dbReference type="EMBL" id="VFJ69558.1"/>
    </source>
</evidence>
<evidence type="ECO:0000256" key="3">
    <source>
        <dbReference type="PIRSR" id="PIRSR633195-1"/>
    </source>
</evidence>
<dbReference type="Gene3D" id="3.75.10.10">
    <property type="entry name" value="L-arginine/glycine Amidinotransferase, Chain A"/>
    <property type="match status" value="1"/>
</dbReference>
<dbReference type="EMBL" id="CAADEW010000189">
    <property type="protein sequence ID" value="VFJ65087.1"/>
    <property type="molecule type" value="Genomic_DNA"/>
</dbReference>
<evidence type="ECO:0000313" key="4">
    <source>
        <dbReference type="EMBL" id="VFJ65087.1"/>
    </source>
</evidence>
<name>A0A450TDP6_9GAMM</name>
<dbReference type="GO" id="GO:0015068">
    <property type="term" value="F:glycine amidinotransferase activity"/>
    <property type="evidence" value="ECO:0007669"/>
    <property type="project" value="TreeGrafter"/>
</dbReference>
<feature type="active site" evidence="3">
    <location>
        <position position="194"/>
    </location>
</feature>
<evidence type="ECO:0000256" key="2">
    <source>
        <dbReference type="ARBA" id="ARBA00022679"/>
    </source>
</evidence>
<feature type="active site" description="Amidino-cysteine intermediate" evidence="3">
    <location>
        <position position="346"/>
    </location>
</feature>
<dbReference type="GO" id="GO:0006601">
    <property type="term" value="P:creatine biosynthetic process"/>
    <property type="evidence" value="ECO:0007669"/>
    <property type="project" value="TreeGrafter"/>
</dbReference>
<dbReference type="EMBL" id="CAADFD010000167">
    <property type="protein sequence ID" value="VFJ69558.1"/>
    <property type="molecule type" value="Genomic_DNA"/>
</dbReference>
<evidence type="ECO:0000256" key="1">
    <source>
        <dbReference type="ARBA" id="ARBA00006943"/>
    </source>
</evidence>
<sequence>MLDKQTCPVNSHNEWDPLEEVIIGTVDGAMFPAWNVINAATVPPGEWGRIEKEISGAGLPYPSEYVEAARRELAELIHILEAEGVKVRHVDPVDYQAPFVTPGWQVPSGFCAANPRDPFLVVGNEIIETPMPDRGRYFEAWAYRPLFKEYFKAGARWTAAPKPQLRDDLYDWNYTVPKDEHMRFVLNEFEPVFDAADFVRCGRDIFGQRSNATNALGIEWLRRHLGEKYRVHEIHNLSPEAIHIDTTFMPLAPGKVLVSPEYIDIDQLPPILKSWDILVAPEPKPFASPLGIVSKWISINVLMLDEKRVIVEKHQEPLIKALKGWGFEPIPCPFENYFPFLGAFHCATLDIRRRGELQSYF</sequence>
<feature type="active site" evidence="3">
    <location>
        <position position="243"/>
    </location>
</feature>
<accession>A0A450TDP6</accession>
<gene>
    <name evidence="4" type="ORF">BECKFW1821A_GA0114235_11892</name>
    <name evidence="5" type="ORF">BECKFW1821B_GA0114236_11672</name>
</gene>
<dbReference type="PANTHER" id="PTHR10488">
    <property type="entry name" value="GLYCINE AMIDINOTRANSFERASE, MITOCHONDRIAL"/>
    <property type="match status" value="1"/>
</dbReference>